<feature type="domain" description="TonB C-terminal" evidence="11">
    <location>
        <begin position="36"/>
        <end position="120"/>
    </location>
</feature>
<evidence type="ECO:0000256" key="7">
    <source>
        <dbReference type="ARBA" id="ARBA00022927"/>
    </source>
</evidence>
<dbReference type="SUPFAM" id="SSF74653">
    <property type="entry name" value="TolA/TonB C-terminal domain"/>
    <property type="match status" value="1"/>
</dbReference>
<dbReference type="AlphaFoldDB" id="E6PZI7"/>
<organism evidence="12">
    <name type="scientific">mine drainage metagenome</name>
    <dbReference type="NCBI Taxonomy" id="410659"/>
    <lineage>
        <taxon>unclassified sequences</taxon>
        <taxon>metagenomes</taxon>
        <taxon>ecological metagenomes</taxon>
    </lineage>
</organism>
<reference evidence="12" key="1">
    <citation type="submission" date="2009-10" db="EMBL/GenBank/DDBJ databases">
        <title>Diversity of trophic interactions inside an arsenic-rich microbial ecosystem.</title>
        <authorList>
            <person name="Bertin P.N."/>
            <person name="Heinrich-Salmeron A."/>
            <person name="Pelletier E."/>
            <person name="Goulhen-Chollet F."/>
            <person name="Arsene-Ploetze F."/>
            <person name="Gallien S."/>
            <person name="Calteau A."/>
            <person name="Vallenet D."/>
            <person name="Casiot C."/>
            <person name="Chane-Woon-Ming B."/>
            <person name="Giloteaux L."/>
            <person name="Barakat M."/>
            <person name="Bonnefoy V."/>
            <person name="Bruneel O."/>
            <person name="Chandler M."/>
            <person name="Cleiss J."/>
            <person name="Duran R."/>
            <person name="Elbaz-Poulichet F."/>
            <person name="Fonknechten N."/>
            <person name="Lauga B."/>
            <person name="Mornico D."/>
            <person name="Ortet P."/>
            <person name="Schaeffer C."/>
            <person name="Siguier P."/>
            <person name="Alexander Thil Smith A."/>
            <person name="Van Dorsselaer A."/>
            <person name="Weissenbach J."/>
            <person name="Medigue C."/>
            <person name="Le Paslier D."/>
        </authorList>
    </citation>
    <scope>NUCLEOTIDE SEQUENCE</scope>
</reference>
<dbReference type="InterPro" id="IPR006260">
    <property type="entry name" value="TonB/TolA_C"/>
</dbReference>
<gene>
    <name evidence="12" type="ORF">CARN3_1363</name>
</gene>
<proteinExistence type="inferred from homology"/>
<evidence type="ECO:0000256" key="10">
    <source>
        <dbReference type="SAM" id="Phobius"/>
    </source>
</evidence>
<name>E6PZI7_9ZZZZ</name>
<sequence>MTNPLVRADRNLPGRAAVGALKIAIAALFLASTLSLHAEDRAVKQRVAPIYPEIAKRMRVTGVVQVEATVAPDGKVTATKTLSGNHMLATAAEEAVQRWRFVPGDAQSTVNVEINFALSQ</sequence>
<dbReference type="PROSITE" id="PS52015">
    <property type="entry name" value="TONB_CTD"/>
    <property type="match status" value="1"/>
</dbReference>
<evidence type="ECO:0000256" key="3">
    <source>
        <dbReference type="ARBA" id="ARBA00022448"/>
    </source>
</evidence>
<keyword evidence="8 10" id="KW-1133">Transmembrane helix</keyword>
<accession>E6PZI7</accession>
<keyword evidence="3" id="KW-0813">Transport</keyword>
<keyword evidence="9 10" id="KW-0472">Membrane</keyword>
<keyword evidence="4" id="KW-1003">Cell membrane</keyword>
<dbReference type="Pfam" id="PF03544">
    <property type="entry name" value="TonB_C"/>
    <property type="match status" value="1"/>
</dbReference>
<dbReference type="InterPro" id="IPR051045">
    <property type="entry name" value="TonB-dependent_transducer"/>
</dbReference>
<dbReference type="InterPro" id="IPR037682">
    <property type="entry name" value="TonB_C"/>
</dbReference>
<dbReference type="GO" id="GO:0015031">
    <property type="term" value="P:protein transport"/>
    <property type="evidence" value="ECO:0007669"/>
    <property type="project" value="UniProtKB-KW"/>
</dbReference>
<comment type="similarity">
    <text evidence="2">Belongs to the TonB family.</text>
</comment>
<keyword evidence="6 10" id="KW-0812">Transmembrane</keyword>
<dbReference type="GO" id="GO:0098797">
    <property type="term" value="C:plasma membrane protein complex"/>
    <property type="evidence" value="ECO:0007669"/>
    <property type="project" value="TreeGrafter"/>
</dbReference>
<evidence type="ECO:0000256" key="2">
    <source>
        <dbReference type="ARBA" id="ARBA00006555"/>
    </source>
</evidence>
<dbReference type="PANTHER" id="PTHR33446:SF2">
    <property type="entry name" value="PROTEIN TONB"/>
    <property type="match status" value="1"/>
</dbReference>
<dbReference type="PANTHER" id="PTHR33446">
    <property type="entry name" value="PROTEIN TONB-RELATED"/>
    <property type="match status" value="1"/>
</dbReference>
<evidence type="ECO:0000313" key="12">
    <source>
        <dbReference type="EMBL" id="CBI00346.1"/>
    </source>
</evidence>
<dbReference type="Gene3D" id="3.30.2420.10">
    <property type="entry name" value="TonB"/>
    <property type="match status" value="1"/>
</dbReference>
<comment type="caution">
    <text evidence="12">The sequence shown here is derived from an EMBL/GenBank/DDBJ whole genome shotgun (WGS) entry which is preliminary data.</text>
</comment>
<comment type="subcellular location">
    <subcellularLocation>
        <location evidence="1">Cell inner membrane</location>
        <topology evidence="1">Single-pass membrane protein</topology>
        <orientation evidence="1">Periplasmic side</orientation>
    </subcellularLocation>
</comment>
<evidence type="ECO:0000256" key="1">
    <source>
        <dbReference type="ARBA" id="ARBA00004383"/>
    </source>
</evidence>
<protein>
    <recommendedName>
        <fullName evidence="11">TonB C-terminal domain-containing protein</fullName>
    </recommendedName>
</protein>
<evidence type="ECO:0000256" key="6">
    <source>
        <dbReference type="ARBA" id="ARBA00022692"/>
    </source>
</evidence>
<dbReference type="EMBL" id="CABN01000125">
    <property type="protein sequence ID" value="CBI00346.1"/>
    <property type="molecule type" value="Genomic_DNA"/>
</dbReference>
<keyword evidence="5" id="KW-0997">Cell inner membrane</keyword>
<evidence type="ECO:0000259" key="11">
    <source>
        <dbReference type="PROSITE" id="PS52015"/>
    </source>
</evidence>
<feature type="transmembrane region" description="Helical" evidence="10">
    <location>
        <begin position="16"/>
        <end position="36"/>
    </location>
</feature>
<evidence type="ECO:0000256" key="8">
    <source>
        <dbReference type="ARBA" id="ARBA00022989"/>
    </source>
</evidence>
<evidence type="ECO:0000256" key="4">
    <source>
        <dbReference type="ARBA" id="ARBA00022475"/>
    </source>
</evidence>
<dbReference type="GO" id="GO:0031992">
    <property type="term" value="F:energy transducer activity"/>
    <property type="evidence" value="ECO:0007669"/>
    <property type="project" value="TreeGrafter"/>
</dbReference>
<dbReference type="NCBIfam" id="TIGR01352">
    <property type="entry name" value="tonB_Cterm"/>
    <property type="match status" value="1"/>
</dbReference>
<keyword evidence="7" id="KW-0653">Protein transport</keyword>
<evidence type="ECO:0000256" key="9">
    <source>
        <dbReference type="ARBA" id="ARBA00023136"/>
    </source>
</evidence>
<dbReference type="GO" id="GO:0055085">
    <property type="term" value="P:transmembrane transport"/>
    <property type="evidence" value="ECO:0007669"/>
    <property type="project" value="InterPro"/>
</dbReference>
<evidence type="ECO:0000256" key="5">
    <source>
        <dbReference type="ARBA" id="ARBA00022519"/>
    </source>
</evidence>